<sequence length="109" mass="12492">MQRLGQLEEDGADEYEMEFEILTQDNLGIIQFFDDDVLLGTEFVETHVSLQREDLLDDYLDAYEDGFVTIIVPDDAYFETVEHIKNELDEAADIYSYSALGIRPTPMAS</sequence>
<protein>
    <submittedName>
        <fullName evidence="1">Uncharacterized protein</fullName>
    </submittedName>
</protein>
<dbReference type="Proteomes" id="UP000752814">
    <property type="component" value="Unassembled WGS sequence"/>
</dbReference>
<name>A0A8J8PD17_9ARCH</name>
<evidence type="ECO:0000313" key="1">
    <source>
        <dbReference type="EMBL" id="TQS81953.1"/>
    </source>
</evidence>
<evidence type="ECO:0000313" key="2">
    <source>
        <dbReference type="Proteomes" id="UP000752814"/>
    </source>
</evidence>
<comment type="caution">
    <text evidence="1">The sequence shown here is derived from an EMBL/GenBank/DDBJ whole genome shotgun (WGS) entry which is preliminary data.</text>
</comment>
<proteinExistence type="predicted"/>
<organism evidence="1 2">
    <name type="scientific">Candidatus Methanomassiliicoccus intestinalis</name>
    <dbReference type="NCBI Taxonomy" id="1406512"/>
    <lineage>
        <taxon>Archaea</taxon>
        <taxon>Methanobacteriati</taxon>
        <taxon>Thermoplasmatota</taxon>
        <taxon>Thermoplasmata</taxon>
        <taxon>Methanomassiliicoccales</taxon>
        <taxon>Methanomassiliicoccaceae</taxon>
        <taxon>Methanomassiliicoccus</taxon>
    </lineage>
</organism>
<dbReference type="AlphaFoldDB" id="A0A8J8PD17"/>
<accession>A0A8J8PD17</accession>
<dbReference type="EMBL" id="LVVT01000019">
    <property type="protein sequence ID" value="TQS81953.1"/>
    <property type="molecule type" value="Genomic_DNA"/>
</dbReference>
<reference evidence="1" key="1">
    <citation type="submission" date="2016-03" db="EMBL/GenBank/DDBJ databases">
        <authorList>
            <person name="Borrel G."/>
            <person name="Mccann A."/>
            <person name="O'Toole P.W."/>
        </authorList>
    </citation>
    <scope>NUCLEOTIDE SEQUENCE</scope>
    <source>
        <strain evidence="1">183</strain>
    </source>
</reference>
<gene>
    <name evidence="1" type="ORF">A3207_09075</name>
</gene>